<protein>
    <submittedName>
        <fullName evidence="1">Uncharacterized protein</fullName>
    </submittedName>
</protein>
<dbReference type="EMBL" id="MNAD01001309">
    <property type="protein sequence ID" value="OJT06461.1"/>
    <property type="molecule type" value="Genomic_DNA"/>
</dbReference>
<name>A0A1M2VFR4_TRAPU</name>
<evidence type="ECO:0000313" key="1">
    <source>
        <dbReference type="EMBL" id="OJT06461.1"/>
    </source>
</evidence>
<keyword evidence="2" id="KW-1185">Reference proteome</keyword>
<comment type="caution">
    <text evidence="1">The sequence shown here is derived from an EMBL/GenBank/DDBJ whole genome shotgun (WGS) entry which is preliminary data.</text>
</comment>
<organism evidence="1 2">
    <name type="scientific">Trametes pubescens</name>
    <name type="common">White-rot fungus</name>
    <dbReference type="NCBI Taxonomy" id="154538"/>
    <lineage>
        <taxon>Eukaryota</taxon>
        <taxon>Fungi</taxon>
        <taxon>Dikarya</taxon>
        <taxon>Basidiomycota</taxon>
        <taxon>Agaricomycotina</taxon>
        <taxon>Agaricomycetes</taxon>
        <taxon>Polyporales</taxon>
        <taxon>Polyporaceae</taxon>
        <taxon>Trametes</taxon>
    </lineage>
</organism>
<gene>
    <name evidence="1" type="ORF">TRAPUB_2736</name>
</gene>
<reference evidence="1 2" key="1">
    <citation type="submission" date="2016-10" db="EMBL/GenBank/DDBJ databases">
        <title>Genome sequence of the basidiomycete white-rot fungus Trametes pubescens.</title>
        <authorList>
            <person name="Makela M.R."/>
            <person name="Granchi Z."/>
            <person name="Peng M."/>
            <person name="De Vries R.P."/>
            <person name="Grigoriev I."/>
            <person name="Riley R."/>
            <person name="Hilden K."/>
        </authorList>
    </citation>
    <scope>NUCLEOTIDE SEQUENCE [LARGE SCALE GENOMIC DNA]</scope>
    <source>
        <strain evidence="1 2">FBCC735</strain>
    </source>
</reference>
<accession>A0A1M2VFR4</accession>
<proteinExistence type="predicted"/>
<dbReference type="Proteomes" id="UP000184267">
    <property type="component" value="Unassembled WGS sequence"/>
</dbReference>
<evidence type="ECO:0000313" key="2">
    <source>
        <dbReference type="Proteomes" id="UP000184267"/>
    </source>
</evidence>
<dbReference type="AlphaFoldDB" id="A0A1M2VFR4"/>
<sequence>MRDELGPRDIDVDQGIVAHLRERNVDAGECTVNLRMSQRPGKRRSGLHPWAVKRHSCRTYHELEMLLVEMSHMFTTHENPKVQTTSESLLRA</sequence>